<keyword evidence="3" id="KW-1133">Transmembrane helix</keyword>
<evidence type="ECO:0000256" key="2">
    <source>
        <dbReference type="SAM" id="MobiDB-lite"/>
    </source>
</evidence>
<dbReference type="Proteomes" id="UP000601108">
    <property type="component" value="Unassembled WGS sequence"/>
</dbReference>
<dbReference type="PANTHER" id="PTHR34978">
    <property type="entry name" value="POSSIBLE SENSOR-TRANSDUCER PROTEIN BLAR"/>
    <property type="match status" value="1"/>
</dbReference>
<feature type="transmembrane region" description="Helical" evidence="3">
    <location>
        <begin position="265"/>
        <end position="283"/>
    </location>
</feature>
<proteinExistence type="predicted"/>
<feature type="transmembrane region" description="Helical" evidence="3">
    <location>
        <begin position="6"/>
        <end position="23"/>
    </location>
</feature>
<gene>
    <name evidence="5" type="ORF">GCM10007384_20930</name>
</gene>
<accession>A0A918JWD5</accession>
<sequence length="582" mass="67583">MIVYYVLKSSMCIALLWGFYTLFLEQENMHHFKRFYLIFSLVFAYTIPLLTFTYTTNVVDLQENLQQPVTYVIQAKEIPSQESSINYLSTILWIIYGIGALIFAIRFIKNILNLIEKVRVNENLKEPSHTNVLLENPVIPYTFLKYIFVSKKEFQAQAIPKEVFLHEKTHVQQKHTLDILFVEVLQVVFWCNPMWFWIKKSIRLNHEFLADQTVLKQQFSIHQYINLLVNYPNSTNHTVLTSAINYSLTKKRIVMMSKQFSKTRVAARLLLLLPILFICMLLFNNKIVAQQKNINYTKTVSSTDPDKKIKIRIKEEKITVNGTATNLQGFATTVDELTKQWKDNELTEFQFDVQIMNSEDNFVQQLNQVYRNTRLYKVNPDGHDLIPPPPSLPYPSAPKAKKEKKSILPLLSPKVKKEEQSDIPMLSTPPKPPSNLSQSEIDEIENEIEQAIIEAEQARVETEIDEATIEKTAMEAIAEAQMEAAEIRAMARIEVQKARKIAIEAAQKAREEGMRRAEKSREMARVYAGKARKHAEKVREKAMKKARKARDEVRKEVEKARKEARKVIEEARKEAEKSRNSK</sequence>
<dbReference type="CDD" id="cd07341">
    <property type="entry name" value="M56_BlaR1_MecR1_like"/>
    <property type="match status" value="1"/>
</dbReference>
<dbReference type="Pfam" id="PF05569">
    <property type="entry name" value="Peptidase_M56"/>
    <property type="match status" value="1"/>
</dbReference>
<feature type="domain" description="Peptidase M56" evidence="4">
    <location>
        <begin position="53"/>
        <end position="255"/>
    </location>
</feature>
<evidence type="ECO:0000313" key="5">
    <source>
        <dbReference type="EMBL" id="GGX19375.1"/>
    </source>
</evidence>
<dbReference type="AlphaFoldDB" id="A0A918JWD5"/>
<protein>
    <recommendedName>
        <fullName evidence="4">Peptidase M56 domain-containing protein</fullName>
    </recommendedName>
</protein>
<dbReference type="PANTHER" id="PTHR34978:SF3">
    <property type="entry name" value="SLR0241 PROTEIN"/>
    <property type="match status" value="1"/>
</dbReference>
<evidence type="ECO:0000313" key="6">
    <source>
        <dbReference type="Proteomes" id="UP000601108"/>
    </source>
</evidence>
<feature type="transmembrane region" description="Helical" evidence="3">
    <location>
        <begin position="35"/>
        <end position="55"/>
    </location>
</feature>
<comment type="caution">
    <text evidence="5">The sequence shown here is derived from an EMBL/GenBank/DDBJ whole genome shotgun (WGS) entry which is preliminary data.</text>
</comment>
<organism evidence="5 6">
    <name type="scientific">Aquimarina muelleri</name>
    <dbReference type="NCBI Taxonomy" id="279356"/>
    <lineage>
        <taxon>Bacteria</taxon>
        <taxon>Pseudomonadati</taxon>
        <taxon>Bacteroidota</taxon>
        <taxon>Flavobacteriia</taxon>
        <taxon>Flavobacteriales</taxon>
        <taxon>Flavobacteriaceae</taxon>
        <taxon>Aquimarina</taxon>
    </lineage>
</organism>
<reference evidence="5 6" key="1">
    <citation type="journal article" date="2014" name="Int. J. Syst. Evol. Microbiol.">
        <title>Complete genome sequence of Corynebacterium casei LMG S-19264T (=DSM 44701T), isolated from a smear-ripened cheese.</title>
        <authorList>
            <consortium name="US DOE Joint Genome Institute (JGI-PGF)"/>
            <person name="Walter F."/>
            <person name="Albersmeier A."/>
            <person name="Kalinowski J."/>
            <person name="Ruckert C."/>
        </authorList>
    </citation>
    <scope>NUCLEOTIDE SEQUENCE [LARGE SCALE GENOMIC DNA]</scope>
    <source>
        <strain evidence="5 6">KCTC 12285</strain>
    </source>
</reference>
<evidence type="ECO:0000256" key="3">
    <source>
        <dbReference type="SAM" id="Phobius"/>
    </source>
</evidence>
<keyword evidence="3" id="KW-0812">Transmembrane</keyword>
<keyword evidence="6" id="KW-1185">Reference proteome</keyword>
<dbReference type="EMBL" id="BMWS01000012">
    <property type="protein sequence ID" value="GGX19375.1"/>
    <property type="molecule type" value="Genomic_DNA"/>
</dbReference>
<feature type="compositionally biased region" description="Pro residues" evidence="2">
    <location>
        <begin position="386"/>
        <end position="396"/>
    </location>
</feature>
<evidence type="ECO:0000256" key="1">
    <source>
        <dbReference type="SAM" id="Coils"/>
    </source>
</evidence>
<evidence type="ECO:0000259" key="4">
    <source>
        <dbReference type="Pfam" id="PF05569"/>
    </source>
</evidence>
<dbReference type="RefSeq" id="WP_081414636.1">
    <property type="nucleotide sequence ID" value="NZ_BMWS01000012.1"/>
</dbReference>
<feature type="coiled-coil region" evidence="1">
    <location>
        <begin position="532"/>
        <end position="581"/>
    </location>
</feature>
<dbReference type="InterPro" id="IPR008756">
    <property type="entry name" value="Peptidase_M56"/>
</dbReference>
<feature type="region of interest" description="Disordered" evidence="2">
    <location>
        <begin position="380"/>
        <end position="438"/>
    </location>
</feature>
<dbReference type="InterPro" id="IPR052173">
    <property type="entry name" value="Beta-lactam_resp_regulator"/>
</dbReference>
<dbReference type="CDD" id="cd06503">
    <property type="entry name" value="ATP-synt_Fo_b"/>
    <property type="match status" value="1"/>
</dbReference>
<feature type="transmembrane region" description="Helical" evidence="3">
    <location>
        <begin position="87"/>
        <end position="108"/>
    </location>
</feature>
<keyword evidence="1" id="KW-0175">Coiled coil</keyword>
<name>A0A918JWD5_9FLAO</name>
<keyword evidence="3" id="KW-0472">Membrane</keyword>